<evidence type="ECO:0000256" key="5">
    <source>
        <dbReference type="ARBA" id="ARBA00023157"/>
    </source>
</evidence>
<name>B8GQ89_THISH</name>
<dbReference type="STRING" id="396588.Tgr7_1198"/>
<dbReference type="KEGG" id="tgr:Tgr7_1198"/>
<protein>
    <recommendedName>
        <fullName evidence="6">Rieske domain-containing protein</fullName>
    </recommendedName>
</protein>
<dbReference type="Proteomes" id="UP000002383">
    <property type="component" value="Chromosome"/>
</dbReference>
<organism evidence="7 8">
    <name type="scientific">Thioalkalivibrio sulfidiphilus (strain HL-EbGR7)</name>
    <dbReference type="NCBI Taxonomy" id="396588"/>
    <lineage>
        <taxon>Bacteria</taxon>
        <taxon>Pseudomonadati</taxon>
        <taxon>Pseudomonadota</taxon>
        <taxon>Gammaproteobacteria</taxon>
        <taxon>Chromatiales</taxon>
        <taxon>Ectothiorhodospiraceae</taxon>
        <taxon>Thioalkalivibrio</taxon>
    </lineage>
</organism>
<keyword evidence="3" id="KW-0408">Iron</keyword>
<accession>B8GQ89</accession>
<dbReference type="OrthoDB" id="5624396at2"/>
<dbReference type="PANTHER" id="PTHR10134">
    <property type="entry name" value="CYTOCHROME B-C1 COMPLEX SUBUNIT RIESKE, MITOCHONDRIAL"/>
    <property type="match status" value="1"/>
</dbReference>
<evidence type="ECO:0000313" key="8">
    <source>
        <dbReference type="Proteomes" id="UP000002383"/>
    </source>
</evidence>
<dbReference type="PROSITE" id="PS51296">
    <property type="entry name" value="RIESKE"/>
    <property type="match status" value="1"/>
</dbReference>
<feature type="domain" description="Rieske" evidence="6">
    <location>
        <begin position="125"/>
        <end position="183"/>
    </location>
</feature>
<evidence type="ECO:0000256" key="1">
    <source>
        <dbReference type="ARBA" id="ARBA00022714"/>
    </source>
</evidence>
<keyword evidence="1" id="KW-0001">2Fe-2S</keyword>
<dbReference type="EMBL" id="CP001339">
    <property type="protein sequence ID" value="ACL72284.1"/>
    <property type="molecule type" value="Genomic_DNA"/>
</dbReference>
<evidence type="ECO:0000256" key="2">
    <source>
        <dbReference type="ARBA" id="ARBA00022723"/>
    </source>
</evidence>
<dbReference type="eggNOG" id="COG0723">
    <property type="taxonomic scope" value="Bacteria"/>
</dbReference>
<dbReference type="HOGENOM" id="CLU_055690_0_2_6"/>
<evidence type="ECO:0000313" key="7">
    <source>
        <dbReference type="EMBL" id="ACL72284.1"/>
    </source>
</evidence>
<dbReference type="RefSeq" id="WP_012637767.1">
    <property type="nucleotide sequence ID" value="NC_011901.1"/>
</dbReference>
<dbReference type="InterPro" id="IPR017941">
    <property type="entry name" value="Rieske_2Fe-2S"/>
</dbReference>
<keyword evidence="4" id="KW-0411">Iron-sulfur</keyword>
<dbReference type="InterPro" id="IPR036922">
    <property type="entry name" value="Rieske_2Fe-2S_sf"/>
</dbReference>
<dbReference type="GO" id="GO:0046872">
    <property type="term" value="F:metal ion binding"/>
    <property type="evidence" value="ECO:0007669"/>
    <property type="project" value="UniProtKB-KW"/>
</dbReference>
<sequence precursor="true">MTQSGSTRLYYRVALKLMALALVLFILQAMVRAFFSNPETDIRLALGVDLSALAPGEMQRVDWAGREVVVLRRSPAMDAADAAHADRLYDPDSRLSNQPRAARNPGRSLVPGYFIAYGQGTDLSCPLDLVSPEAAAEAGWGGGFTDRCRGSRYDYAGRVYDGQPARRNLEVPAYRVEGSRVILGD</sequence>
<keyword evidence="5" id="KW-1015">Disulfide bond</keyword>
<evidence type="ECO:0000256" key="4">
    <source>
        <dbReference type="ARBA" id="ARBA00023014"/>
    </source>
</evidence>
<gene>
    <name evidence="7" type="ordered locus">Tgr7_1198</name>
</gene>
<keyword evidence="8" id="KW-1185">Reference proteome</keyword>
<evidence type="ECO:0000259" key="6">
    <source>
        <dbReference type="PROSITE" id="PS51296"/>
    </source>
</evidence>
<dbReference type="Gene3D" id="2.102.10.10">
    <property type="entry name" value="Rieske [2Fe-2S] iron-sulphur domain"/>
    <property type="match status" value="1"/>
</dbReference>
<proteinExistence type="predicted"/>
<dbReference type="GO" id="GO:0051537">
    <property type="term" value="F:2 iron, 2 sulfur cluster binding"/>
    <property type="evidence" value="ECO:0007669"/>
    <property type="project" value="UniProtKB-KW"/>
</dbReference>
<dbReference type="SUPFAM" id="SSF50022">
    <property type="entry name" value="ISP domain"/>
    <property type="match status" value="1"/>
</dbReference>
<reference evidence="7 8" key="1">
    <citation type="journal article" date="2011" name="Stand. Genomic Sci.">
        <title>Complete genome sequence of 'Thioalkalivibrio sulfidophilus' HL-EbGr7.</title>
        <authorList>
            <person name="Muyzer G."/>
            <person name="Sorokin D.Y."/>
            <person name="Mavromatis K."/>
            <person name="Lapidus A."/>
            <person name="Clum A."/>
            <person name="Ivanova N."/>
            <person name="Pati A."/>
            <person name="d'Haeseleer P."/>
            <person name="Woyke T."/>
            <person name="Kyrpides N.C."/>
        </authorList>
    </citation>
    <scope>NUCLEOTIDE SEQUENCE [LARGE SCALE GENOMIC DNA]</scope>
    <source>
        <strain evidence="7 8">HL-EbGR7</strain>
    </source>
</reference>
<evidence type="ECO:0000256" key="3">
    <source>
        <dbReference type="ARBA" id="ARBA00023004"/>
    </source>
</evidence>
<dbReference type="InterPro" id="IPR014349">
    <property type="entry name" value="Rieske_Fe-S_prot"/>
</dbReference>
<dbReference type="AlphaFoldDB" id="B8GQ89"/>
<keyword evidence="2" id="KW-0479">Metal-binding</keyword>